<name>A0ABW1QVD9_9ACTN</name>
<evidence type="ECO:0000259" key="1">
    <source>
        <dbReference type="Pfam" id="PF06259"/>
    </source>
</evidence>
<dbReference type="GO" id="GO:0016787">
    <property type="term" value="F:hydrolase activity"/>
    <property type="evidence" value="ECO:0007669"/>
    <property type="project" value="UniProtKB-KW"/>
</dbReference>
<dbReference type="EMBL" id="JBHSQI010000002">
    <property type="protein sequence ID" value="MFC6152907.1"/>
    <property type="molecule type" value="Genomic_DNA"/>
</dbReference>
<dbReference type="SUPFAM" id="SSF53474">
    <property type="entry name" value="alpha/beta-Hydrolases"/>
    <property type="match status" value="2"/>
</dbReference>
<dbReference type="Proteomes" id="UP001596098">
    <property type="component" value="Unassembled WGS sequence"/>
</dbReference>
<dbReference type="Pfam" id="PF06259">
    <property type="entry name" value="Abhydrolase_8"/>
    <property type="match status" value="1"/>
</dbReference>
<dbReference type="InterPro" id="IPR010427">
    <property type="entry name" value="DUF1023"/>
</dbReference>
<evidence type="ECO:0000313" key="3">
    <source>
        <dbReference type="Proteomes" id="UP001596098"/>
    </source>
</evidence>
<protein>
    <submittedName>
        <fullName evidence="2">Alpha/beta hydrolase</fullName>
    </submittedName>
</protein>
<dbReference type="InterPro" id="IPR029058">
    <property type="entry name" value="AB_hydrolase_fold"/>
</dbReference>
<dbReference type="RefSeq" id="WP_164900541.1">
    <property type="nucleotide sequence ID" value="NZ_CP034929.1"/>
</dbReference>
<reference evidence="3" key="1">
    <citation type="journal article" date="2019" name="Int. J. Syst. Evol. Microbiol.">
        <title>The Global Catalogue of Microorganisms (GCM) 10K type strain sequencing project: providing services to taxonomists for standard genome sequencing and annotation.</title>
        <authorList>
            <consortium name="The Broad Institute Genomics Platform"/>
            <consortium name="The Broad Institute Genome Sequencing Center for Infectious Disease"/>
            <person name="Wu L."/>
            <person name="Ma J."/>
        </authorList>
    </citation>
    <scope>NUCLEOTIDE SEQUENCE [LARGE SCALE GENOMIC DNA]</scope>
    <source>
        <strain evidence="3">DFY28</strain>
    </source>
</reference>
<evidence type="ECO:0000313" key="2">
    <source>
        <dbReference type="EMBL" id="MFC6152907.1"/>
    </source>
</evidence>
<sequence>MDAEAQRRAEVEFGPELADLPGIPLDVRDRLNRDELRHDEAAGHDVSAVRDAVGGPGSTWLLGYSRSAHDGDGTAVVGFGDVAGAENLAVLVPGVGTDLHDVRRGARQARAVQDAAGNGAAAVWWLGYDAPDGPSDGAMVTMSRAREGGTALVAELDALGRAREGVAGGRTVVVGHSYGSTTVASGLADGVPAGGAGRPDAVVLVGSPGAGSARVADDLRAREGVHVVKNDDDVVAMLGSGGRLPVPDVLGAPWGLGTDPASPGFGARVWVEPSRNGGGLAGLWEAHTSYFTPGTTSLGVIGDVVAGRSVSTEGSG</sequence>
<organism evidence="2 3">
    <name type="scientific">Nocardioides yefusunii</name>
    <dbReference type="NCBI Taxonomy" id="2500546"/>
    <lineage>
        <taxon>Bacteria</taxon>
        <taxon>Bacillati</taxon>
        <taxon>Actinomycetota</taxon>
        <taxon>Actinomycetes</taxon>
        <taxon>Propionibacteriales</taxon>
        <taxon>Nocardioidaceae</taxon>
        <taxon>Nocardioides</taxon>
    </lineage>
</organism>
<keyword evidence="3" id="KW-1185">Reference proteome</keyword>
<feature type="domain" description="DUF1023" evidence="1">
    <location>
        <begin position="72"/>
        <end position="236"/>
    </location>
</feature>
<keyword evidence="2" id="KW-0378">Hydrolase</keyword>
<accession>A0ABW1QVD9</accession>
<comment type="caution">
    <text evidence="2">The sequence shown here is derived from an EMBL/GenBank/DDBJ whole genome shotgun (WGS) entry which is preliminary data.</text>
</comment>
<gene>
    <name evidence="2" type="ORF">ACFPWU_04390</name>
</gene>
<proteinExistence type="predicted"/>